<dbReference type="InterPro" id="IPR036259">
    <property type="entry name" value="MFS_trans_sf"/>
</dbReference>
<feature type="transmembrane region" description="Helical" evidence="8">
    <location>
        <begin position="207"/>
        <end position="224"/>
    </location>
</feature>
<dbReference type="PANTHER" id="PTHR23522">
    <property type="entry name" value="BLL5896 PROTEIN"/>
    <property type="match status" value="1"/>
</dbReference>
<evidence type="ECO:0000256" key="7">
    <source>
        <dbReference type="ARBA" id="ARBA00023136"/>
    </source>
</evidence>
<proteinExistence type="predicted"/>
<accession>A0ABW0QXH5</accession>
<reference evidence="11" key="1">
    <citation type="journal article" date="2019" name="Int. J. Syst. Evol. Microbiol.">
        <title>The Global Catalogue of Microorganisms (GCM) 10K type strain sequencing project: providing services to taxonomists for standard genome sequencing and annotation.</title>
        <authorList>
            <consortium name="The Broad Institute Genomics Platform"/>
            <consortium name="The Broad Institute Genome Sequencing Center for Infectious Disease"/>
            <person name="Wu L."/>
            <person name="Ma J."/>
        </authorList>
    </citation>
    <scope>NUCLEOTIDE SEQUENCE [LARGE SCALE GENOMIC DNA]</scope>
    <source>
        <strain evidence="11">CGMCC 1.18578</strain>
    </source>
</reference>
<evidence type="ECO:0000256" key="2">
    <source>
        <dbReference type="ARBA" id="ARBA00022448"/>
    </source>
</evidence>
<feature type="transmembrane region" description="Helical" evidence="8">
    <location>
        <begin position="365"/>
        <end position="382"/>
    </location>
</feature>
<protein>
    <submittedName>
        <fullName evidence="10">MFS transporter</fullName>
    </submittedName>
</protein>
<dbReference type="InterPro" id="IPR020846">
    <property type="entry name" value="MFS_dom"/>
</dbReference>
<evidence type="ECO:0000313" key="10">
    <source>
        <dbReference type="EMBL" id="MFC5529133.1"/>
    </source>
</evidence>
<keyword evidence="5 8" id="KW-0812">Transmembrane</keyword>
<feature type="transmembrane region" description="Helical" evidence="8">
    <location>
        <begin position="75"/>
        <end position="93"/>
    </location>
</feature>
<keyword evidence="6 8" id="KW-1133">Transmembrane helix</keyword>
<sequence length="388" mass="42949">MENQPFNEKSQLFILRGMQFTNYAFMVLLISYFPLYFDSLGFSKFEIGAIYSIGPMLSIVSNIVVGIVSDRTQNLRRILSILFMGQILGLALLLPQKEFGIMAGIMAFFYFCQTPMNAMMDSISLLAAQRMNRSFPSIRMFGSLGYAVCAVLFGYILKHYGSDQTIVIGIAVVVVSLVFSLLVGNYQASLRKFEFGGLVNIFKQRETIAFFVMIMLVSIAHRINEGFLALDMREHGADDSVIGLASLASSVSEIPMFFLLAKFGHRFRELPLLAIASAMYVVRLSLLSLANEPWMMVALQTMHSVTFAIFYITSLRYLQIIIPDEFRSSGQAIFAVVWSGLAGVAAGTLGGWLIDAIGFSSAFKLGALFAFLGAAGFLLMHYRKSSVS</sequence>
<feature type="transmembrane region" description="Helical" evidence="8">
    <location>
        <begin position="20"/>
        <end position="37"/>
    </location>
</feature>
<evidence type="ECO:0000256" key="8">
    <source>
        <dbReference type="SAM" id="Phobius"/>
    </source>
</evidence>
<gene>
    <name evidence="10" type="ORF">ACFPQ4_06670</name>
</gene>
<evidence type="ECO:0000256" key="6">
    <source>
        <dbReference type="ARBA" id="ARBA00022989"/>
    </source>
</evidence>
<feature type="transmembrane region" description="Helical" evidence="8">
    <location>
        <begin position="294"/>
        <end position="312"/>
    </location>
</feature>
<keyword evidence="11" id="KW-1185">Reference proteome</keyword>
<feature type="transmembrane region" description="Helical" evidence="8">
    <location>
        <begin position="99"/>
        <end position="119"/>
    </location>
</feature>
<organism evidence="10 11">
    <name type="scientific">Cohnella yongneupensis</name>
    <dbReference type="NCBI Taxonomy" id="425006"/>
    <lineage>
        <taxon>Bacteria</taxon>
        <taxon>Bacillati</taxon>
        <taxon>Bacillota</taxon>
        <taxon>Bacilli</taxon>
        <taxon>Bacillales</taxon>
        <taxon>Paenibacillaceae</taxon>
        <taxon>Cohnella</taxon>
    </lineage>
</organism>
<feature type="transmembrane region" description="Helical" evidence="8">
    <location>
        <begin position="49"/>
        <end position="68"/>
    </location>
</feature>
<evidence type="ECO:0000256" key="1">
    <source>
        <dbReference type="ARBA" id="ARBA00004429"/>
    </source>
</evidence>
<keyword evidence="4" id="KW-0997">Cell inner membrane</keyword>
<feature type="domain" description="Major facilitator superfamily (MFS) profile" evidence="9">
    <location>
        <begin position="173"/>
        <end position="388"/>
    </location>
</feature>
<evidence type="ECO:0000256" key="4">
    <source>
        <dbReference type="ARBA" id="ARBA00022519"/>
    </source>
</evidence>
<dbReference type="Proteomes" id="UP001596108">
    <property type="component" value="Unassembled WGS sequence"/>
</dbReference>
<dbReference type="PROSITE" id="PS50850">
    <property type="entry name" value="MFS"/>
    <property type="match status" value="1"/>
</dbReference>
<dbReference type="RefSeq" id="WP_378111005.1">
    <property type="nucleotide sequence ID" value="NZ_JBHSNC010000021.1"/>
</dbReference>
<feature type="transmembrane region" description="Helical" evidence="8">
    <location>
        <begin position="244"/>
        <end position="263"/>
    </location>
</feature>
<feature type="transmembrane region" description="Helical" evidence="8">
    <location>
        <begin position="332"/>
        <end position="353"/>
    </location>
</feature>
<dbReference type="Pfam" id="PF12832">
    <property type="entry name" value="MFS_1_like"/>
    <property type="match status" value="1"/>
</dbReference>
<keyword evidence="3" id="KW-1003">Cell membrane</keyword>
<dbReference type="EMBL" id="JBHSNC010000021">
    <property type="protein sequence ID" value="MFC5529133.1"/>
    <property type="molecule type" value="Genomic_DNA"/>
</dbReference>
<comment type="caution">
    <text evidence="10">The sequence shown here is derived from an EMBL/GenBank/DDBJ whole genome shotgun (WGS) entry which is preliminary data.</text>
</comment>
<name>A0ABW0QXH5_9BACL</name>
<feature type="transmembrane region" description="Helical" evidence="8">
    <location>
        <begin position="270"/>
        <end position="288"/>
    </location>
</feature>
<keyword evidence="2" id="KW-0813">Transport</keyword>
<feature type="transmembrane region" description="Helical" evidence="8">
    <location>
        <begin position="166"/>
        <end position="186"/>
    </location>
</feature>
<dbReference type="Gene3D" id="1.20.1250.20">
    <property type="entry name" value="MFS general substrate transporter like domains"/>
    <property type="match status" value="2"/>
</dbReference>
<dbReference type="InterPro" id="IPR024989">
    <property type="entry name" value="MFS_assoc_dom"/>
</dbReference>
<comment type="subcellular location">
    <subcellularLocation>
        <location evidence="1">Cell inner membrane</location>
        <topology evidence="1">Multi-pass membrane protein</topology>
    </subcellularLocation>
</comment>
<evidence type="ECO:0000256" key="5">
    <source>
        <dbReference type="ARBA" id="ARBA00022692"/>
    </source>
</evidence>
<dbReference type="PANTHER" id="PTHR23522:SF10">
    <property type="entry name" value="3-PHENYLPROPIONIC ACID TRANSPORTER-RELATED"/>
    <property type="match status" value="1"/>
</dbReference>
<keyword evidence="7 8" id="KW-0472">Membrane</keyword>
<evidence type="ECO:0000256" key="3">
    <source>
        <dbReference type="ARBA" id="ARBA00022475"/>
    </source>
</evidence>
<feature type="transmembrane region" description="Helical" evidence="8">
    <location>
        <begin position="140"/>
        <end position="160"/>
    </location>
</feature>
<evidence type="ECO:0000259" key="9">
    <source>
        <dbReference type="PROSITE" id="PS50850"/>
    </source>
</evidence>
<dbReference type="SUPFAM" id="SSF103473">
    <property type="entry name" value="MFS general substrate transporter"/>
    <property type="match status" value="2"/>
</dbReference>
<evidence type="ECO:0000313" key="11">
    <source>
        <dbReference type="Proteomes" id="UP001596108"/>
    </source>
</evidence>